<proteinExistence type="predicted"/>
<organism evidence="1 2">
    <name type="scientific">Camellia lanceoleosa</name>
    <dbReference type="NCBI Taxonomy" id="1840588"/>
    <lineage>
        <taxon>Eukaryota</taxon>
        <taxon>Viridiplantae</taxon>
        <taxon>Streptophyta</taxon>
        <taxon>Embryophyta</taxon>
        <taxon>Tracheophyta</taxon>
        <taxon>Spermatophyta</taxon>
        <taxon>Magnoliopsida</taxon>
        <taxon>eudicotyledons</taxon>
        <taxon>Gunneridae</taxon>
        <taxon>Pentapetalae</taxon>
        <taxon>asterids</taxon>
        <taxon>Ericales</taxon>
        <taxon>Theaceae</taxon>
        <taxon>Camellia</taxon>
    </lineage>
</organism>
<keyword evidence="2" id="KW-1185">Reference proteome</keyword>
<dbReference type="EMBL" id="CM045760">
    <property type="protein sequence ID" value="KAI8028269.1"/>
    <property type="molecule type" value="Genomic_DNA"/>
</dbReference>
<accession>A0ACC0IUZ8</accession>
<sequence length="871" mass="98979">THWTQKPPHTWPPPPIRHRAWAASGAWCDIFGILSLRNKHSRRRLFNLKTQEIGQLSHHAHLKLMCHAIRKIFHKMISSGSKHNIININLSNKNMRLSISLNGKVGTTVALCHHRLLLLLFLLQATAAASSRRLSWLRPPSAPPPPCLNKKLQREYNYISFVLNTLQEKRVMKVQHELLSVYATQLLEKEHSGCHALLSDDKVEDLSRMYRLFSKIPRGLDPVSSIFKQHVTAEGTALVKQAEDAASNKKVISVLVHADKKDVVGLQEQVFVRKVIELHDKYMAYVNNCFMNHTLFHKALKEAFEVFCNKGVGGSSSAELLATFCDNILKKGGSEKLSDEAIEETLEKVVKLLAYISDKDLFAEFYRKKLARHLLFDKSANDEHERSILTKLKQQCGGQFTSKMEGMVTDLTLARENQANFEEYLKTNPDASPGIDLTVAVLTTGFWPSYKSFDLNLPAEMVKCVEVFREFYQTKTKHRKLTWIYSLGTCNINGKFEPKTMELIVTTYQPLPIYNPFLFLLSHQLSLSLSLYQGFKLALQDNTVKFNFAIDHPVMGLLQLSASENGNSVLVPYEYGSWLLKHPSSLDTFDQMMSIAKGRKIVVFLDYDGTLSNIVDDPEKAFMTKKMQYAVQEVARCFPTAIISGRGRDKVHDFVELDNVYYAGSHGLDIAAPSQSPNYADPKHQTRVVDRKGNEVVLFQPAKKYLPAIQKIFIALNEKTRSIRGILIEHNKFCISVHFRHVRDEDFCTLEKLVNSVMGEYKEFRISKGKKVFEIRPDMEWDKGHALNYLLDTLGFGSSSDVLPLYIGDDRTDEDAFKAIRERGGGYPIVVSSSPKDTVALYSLRNPLEVEKFLLRLVRWTKNSSSAKFGA</sequence>
<comment type="caution">
    <text evidence="1">The sequence shown here is derived from an EMBL/GenBank/DDBJ whole genome shotgun (WGS) entry which is preliminary data.</text>
</comment>
<feature type="non-terminal residue" evidence="1">
    <location>
        <position position="1"/>
    </location>
</feature>
<dbReference type="Proteomes" id="UP001060215">
    <property type="component" value="Chromosome 3"/>
</dbReference>
<gene>
    <name evidence="1" type="ORF">LOK49_LG02G00146</name>
</gene>
<reference evidence="1 2" key="1">
    <citation type="journal article" date="2022" name="Plant J.">
        <title>Chromosome-level genome of Camellia lanceoleosa provides a valuable resource for understanding genome evolution and self-incompatibility.</title>
        <authorList>
            <person name="Gong W."/>
            <person name="Xiao S."/>
            <person name="Wang L."/>
            <person name="Liao Z."/>
            <person name="Chang Y."/>
            <person name="Mo W."/>
            <person name="Hu G."/>
            <person name="Li W."/>
            <person name="Zhao G."/>
            <person name="Zhu H."/>
            <person name="Hu X."/>
            <person name="Ji K."/>
            <person name="Xiang X."/>
            <person name="Song Q."/>
            <person name="Yuan D."/>
            <person name="Jin S."/>
            <person name="Zhang L."/>
        </authorList>
    </citation>
    <scope>NUCLEOTIDE SEQUENCE [LARGE SCALE GENOMIC DNA]</scope>
    <source>
        <strain evidence="1">SQ_2022a</strain>
    </source>
</reference>
<evidence type="ECO:0000313" key="2">
    <source>
        <dbReference type="Proteomes" id="UP001060215"/>
    </source>
</evidence>
<protein>
    <submittedName>
        <fullName evidence="1">Cullin-1</fullName>
    </submittedName>
</protein>
<name>A0ACC0IUZ8_9ERIC</name>
<evidence type="ECO:0000313" key="1">
    <source>
        <dbReference type="EMBL" id="KAI8028269.1"/>
    </source>
</evidence>